<reference evidence="4 5" key="1">
    <citation type="submission" date="2018-07" db="EMBL/GenBank/DDBJ databases">
        <title>Anaerosacharophilus polymeroproducens gen. nov. sp. nov., an anaerobic bacterium isolated from salt field.</title>
        <authorList>
            <person name="Kim W."/>
            <person name="Yang S.-H."/>
            <person name="Oh J."/>
            <person name="Lee J.-H."/>
            <person name="Kwon K.K."/>
        </authorList>
    </citation>
    <scope>NUCLEOTIDE SEQUENCE [LARGE SCALE GENOMIC DNA]</scope>
    <source>
        <strain evidence="4 5">MCWD5</strain>
    </source>
</reference>
<dbReference type="InterPro" id="IPR009057">
    <property type="entry name" value="Homeodomain-like_sf"/>
</dbReference>
<evidence type="ECO:0000256" key="2">
    <source>
        <dbReference type="PROSITE-ProRule" id="PRU00335"/>
    </source>
</evidence>
<dbReference type="Gene3D" id="1.10.357.10">
    <property type="entry name" value="Tetracycline Repressor, domain 2"/>
    <property type="match status" value="1"/>
</dbReference>
<evidence type="ECO:0000256" key="1">
    <source>
        <dbReference type="ARBA" id="ARBA00023125"/>
    </source>
</evidence>
<dbReference type="RefSeq" id="WP_115480212.1">
    <property type="nucleotide sequence ID" value="NZ_QRCT01000004.1"/>
</dbReference>
<dbReference type="PANTHER" id="PTHR43479:SF11">
    <property type="entry name" value="ACREF_ENVCD OPERON REPRESSOR-RELATED"/>
    <property type="match status" value="1"/>
</dbReference>
<feature type="domain" description="HTH tetR-type" evidence="3">
    <location>
        <begin position="10"/>
        <end position="70"/>
    </location>
</feature>
<dbReference type="OrthoDB" id="9812484at2"/>
<name>A0A371B051_9FIRM</name>
<sequence>MPKFSSIEREKINKLILEKGEKLFNEKGFNSVTAEEVAREVGIAKGTFYHFYKNKEHLYMVINNRLQDQIYKNLQKLLLLNEEIPQKERFYILLCYIMEAFIKNPLIINIDAEIWERIEMKAPRECINENNERDLKIVKMLDQERFCFRYDLESTMKLLQLQFLQLSHIKKETQNLELMKIVLKALAEHLIKED</sequence>
<evidence type="ECO:0000259" key="3">
    <source>
        <dbReference type="PROSITE" id="PS50977"/>
    </source>
</evidence>
<evidence type="ECO:0000313" key="5">
    <source>
        <dbReference type="Proteomes" id="UP000255036"/>
    </source>
</evidence>
<dbReference type="Pfam" id="PF00440">
    <property type="entry name" value="TetR_N"/>
    <property type="match status" value="1"/>
</dbReference>
<feature type="DNA-binding region" description="H-T-H motif" evidence="2">
    <location>
        <begin position="33"/>
        <end position="52"/>
    </location>
</feature>
<organism evidence="4 5">
    <name type="scientific">Anaerosacchariphilus polymeriproducens</name>
    <dbReference type="NCBI Taxonomy" id="1812858"/>
    <lineage>
        <taxon>Bacteria</taxon>
        <taxon>Bacillati</taxon>
        <taxon>Bacillota</taxon>
        <taxon>Clostridia</taxon>
        <taxon>Lachnospirales</taxon>
        <taxon>Lachnospiraceae</taxon>
        <taxon>Anaerosacchariphilus</taxon>
    </lineage>
</organism>
<dbReference type="PROSITE" id="PS50977">
    <property type="entry name" value="HTH_TETR_2"/>
    <property type="match status" value="1"/>
</dbReference>
<dbReference type="InterPro" id="IPR050624">
    <property type="entry name" value="HTH-type_Tx_Regulator"/>
</dbReference>
<dbReference type="Proteomes" id="UP000255036">
    <property type="component" value="Unassembled WGS sequence"/>
</dbReference>
<accession>A0A371B051</accession>
<protein>
    <submittedName>
        <fullName evidence="4">TetR/AcrR family transcriptional regulator</fullName>
    </submittedName>
</protein>
<dbReference type="AlphaFoldDB" id="A0A371B051"/>
<proteinExistence type="predicted"/>
<keyword evidence="5" id="KW-1185">Reference proteome</keyword>
<gene>
    <name evidence="4" type="ORF">DWV06_00435</name>
</gene>
<dbReference type="EMBL" id="QRCT01000004">
    <property type="protein sequence ID" value="RDU25179.1"/>
    <property type="molecule type" value="Genomic_DNA"/>
</dbReference>
<dbReference type="PRINTS" id="PR00455">
    <property type="entry name" value="HTHTETR"/>
</dbReference>
<evidence type="ECO:0000313" key="4">
    <source>
        <dbReference type="EMBL" id="RDU25179.1"/>
    </source>
</evidence>
<keyword evidence="1 2" id="KW-0238">DNA-binding</keyword>
<dbReference type="InterPro" id="IPR001647">
    <property type="entry name" value="HTH_TetR"/>
</dbReference>
<dbReference type="SUPFAM" id="SSF46689">
    <property type="entry name" value="Homeodomain-like"/>
    <property type="match status" value="1"/>
</dbReference>
<dbReference type="PANTHER" id="PTHR43479">
    <property type="entry name" value="ACREF/ENVCD OPERON REPRESSOR-RELATED"/>
    <property type="match status" value="1"/>
</dbReference>
<comment type="caution">
    <text evidence="4">The sequence shown here is derived from an EMBL/GenBank/DDBJ whole genome shotgun (WGS) entry which is preliminary data.</text>
</comment>
<dbReference type="GO" id="GO:0003677">
    <property type="term" value="F:DNA binding"/>
    <property type="evidence" value="ECO:0007669"/>
    <property type="project" value="UniProtKB-UniRule"/>
</dbReference>